<evidence type="ECO:0000313" key="2">
    <source>
        <dbReference type="EMBL" id="KAI1883861.1"/>
    </source>
</evidence>
<dbReference type="Proteomes" id="UP000829720">
    <property type="component" value="Unassembled WGS sequence"/>
</dbReference>
<feature type="region of interest" description="Disordered" evidence="1">
    <location>
        <begin position="43"/>
        <end position="68"/>
    </location>
</feature>
<feature type="compositionally biased region" description="Basic and acidic residues" evidence="1">
    <location>
        <begin position="45"/>
        <end position="68"/>
    </location>
</feature>
<evidence type="ECO:0000256" key="1">
    <source>
        <dbReference type="SAM" id="MobiDB-lite"/>
    </source>
</evidence>
<protein>
    <submittedName>
        <fullName evidence="2">Uncharacterized protein</fullName>
    </submittedName>
</protein>
<comment type="caution">
    <text evidence="2">The sequence shown here is derived from an EMBL/GenBank/DDBJ whole genome shotgun (WGS) entry which is preliminary data.</text>
</comment>
<gene>
    <name evidence="2" type="ORF">AGOR_G00236390</name>
</gene>
<dbReference type="EMBL" id="JAERUA010000023">
    <property type="protein sequence ID" value="KAI1883861.1"/>
    <property type="molecule type" value="Genomic_DNA"/>
</dbReference>
<dbReference type="AlphaFoldDB" id="A0A8T3CIP8"/>
<sequence length="68" mass="7840">MAFKQMAVRAVLARAVRKCHVAKQATDMDINKHIIRWFNLASDRGGGHRDRERRSAAENQRLHDDQGQ</sequence>
<evidence type="ECO:0000313" key="3">
    <source>
        <dbReference type="Proteomes" id="UP000829720"/>
    </source>
</evidence>
<reference evidence="2" key="1">
    <citation type="submission" date="2021-01" db="EMBL/GenBank/DDBJ databases">
        <authorList>
            <person name="Zahm M."/>
            <person name="Roques C."/>
            <person name="Cabau C."/>
            <person name="Klopp C."/>
            <person name="Donnadieu C."/>
            <person name="Jouanno E."/>
            <person name="Lampietro C."/>
            <person name="Louis A."/>
            <person name="Herpin A."/>
            <person name="Echchiki A."/>
            <person name="Berthelot C."/>
            <person name="Parey E."/>
            <person name="Roest-Crollius H."/>
            <person name="Braasch I."/>
            <person name="Postlethwait J."/>
            <person name="Bobe J."/>
            <person name="Montfort J."/>
            <person name="Bouchez O."/>
            <person name="Begum T."/>
            <person name="Mejri S."/>
            <person name="Adams A."/>
            <person name="Chen W.-J."/>
            <person name="Guiguen Y."/>
        </authorList>
    </citation>
    <scope>NUCLEOTIDE SEQUENCE</scope>
    <source>
        <tissue evidence="2">Blood</tissue>
    </source>
</reference>
<name>A0A8T3CIP8_9TELE</name>
<organism evidence="2 3">
    <name type="scientific">Albula goreensis</name>
    <dbReference type="NCBI Taxonomy" id="1534307"/>
    <lineage>
        <taxon>Eukaryota</taxon>
        <taxon>Metazoa</taxon>
        <taxon>Chordata</taxon>
        <taxon>Craniata</taxon>
        <taxon>Vertebrata</taxon>
        <taxon>Euteleostomi</taxon>
        <taxon>Actinopterygii</taxon>
        <taxon>Neopterygii</taxon>
        <taxon>Teleostei</taxon>
        <taxon>Albuliformes</taxon>
        <taxon>Albulidae</taxon>
        <taxon>Albula</taxon>
    </lineage>
</organism>
<keyword evidence="3" id="KW-1185">Reference proteome</keyword>
<accession>A0A8T3CIP8</accession>
<proteinExistence type="predicted"/>